<protein>
    <submittedName>
        <fullName evidence="2">Uncharacterized protein</fullName>
    </submittedName>
</protein>
<evidence type="ECO:0000313" key="2">
    <source>
        <dbReference type="EMBL" id="VCW97583.1"/>
    </source>
</evidence>
<feature type="region of interest" description="Disordered" evidence="1">
    <location>
        <begin position="1"/>
        <end position="49"/>
    </location>
</feature>
<organism evidence="2 3">
    <name type="scientific">Gulo gulo</name>
    <name type="common">Wolverine</name>
    <name type="synonym">Gluton</name>
    <dbReference type="NCBI Taxonomy" id="48420"/>
    <lineage>
        <taxon>Eukaryota</taxon>
        <taxon>Metazoa</taxon>
        <taxon>Chordata</taxon>
        <taxon>Craniata</taxon>
        <taxon>Vertebrata</taxon>
        <taxon>Euteleostomi</taxon>
        <taxon>Mammalia</taxon>
        <taxon>Eutheria</taxon>
        <taxon>Laurasiatheria</taxon>
        <taxon>Carnivora</taxon>
        <taxon>Caniformia</taxon>
        <taxon>Musteloidea</taxon>
        <taxon>Mustelidae</taxon>
        <taxon>Guloninae</taxon>
        <taxon>Gulo</taxon>
    </lineage>
</organism>
<gene>
    <name evidence="2" type="ORF">BN2614_LOCUS3</name>
</gene>
<sequence>MLCGDTAGGVGQGVARELGTGPGPGRQSTARGRSRSPSRQLLRAQGALA</sequence>
<feature type="compositionally biased region" description="Polar residues" evidence="1">
    <location>
        <begin position="26"/>
        <end position="39"/>
    </location>
</feature>
<evidence type="ECO:0000256" key="1">
    <source>
        <dbReference type="SAM" id="MobiDB-lite"/>
    </source>
</evidence>
<accession>A0A9X9LW51</accession>
<feature type="compositionally biased region" description="Gly residues" evidence="1">
    <location>
        <begin position="1"/>
        <end position="12"/>
    </location>
</feature>
<feature type="non-terminal residue" evidence="2">
    <location>
        <position position="49"/>
    </location>
</feature>
<keyword evidence="3" id="KW-1185">Reference proteome</keyword>
<dbReference type="EMBL" id="CYRY02022346">
    <property type="protein sequence ID" value="VCW97583.1"/>
    <property type="molecule type" value="Genomic_DNA"/>
</dbReference>
<comment type="caution">
    <text evidence="2">The sequence shown here is derived from an EMBL/GenBank/DDBJ whole genome shotgun (WGS) entry which is preliminary data.</text>
</comment>
<dbReference type="Proteomes" id="UP000269945">
    <property type="component" value="Unassembled WGS sequence"/>
</dbReference>
<dbReference type="AlphaFoldDB" id="A0A9X9LW51"/>
<evidence type="ECO:0000313" key="3">
    <source>
        <dbReference type="Proteomes" id="UP000269945"/>
    </source>
</evidence>
<reference evidence="2 3" key="1">
    <citation type="submission" date="2018-10" db="EMBL/GenBank/DDBJ databases">
        <authorList>
            <person name="Ekblom R."/>
            <person name="Jareborg N."/>
        </authorList>
    </citation>
    <scope>NUCLEOTIDE SEQUENCE [LARGE SCALE GENOMIC DNA]</scope>
    <source>
        <tissue evidence="2">Muscle</tissue>
    </source>
</reference>
<proteinExistence type="predicted"/>
<name>A0A9X9LW51_GULGU</name>